<dbReference type="PANTHER" id="PTHR19211">
    <property type="entry name" value="ATP-BINDING TRANSPORT PROTEIN-RELATED"/>
    <property type="match status" value="1"/>
</dbReference>
<dbReference type="STRING" id="1688.BCUN_0446"/>
<dbReference type="Gene3D" id="3.40.50.300">
    <property type="entry name" value="P-loop containing nucleotide triphosphate hydrolases"/>
    <property type="match status" value="3"/>
</dbReference>
<organism evidence="5 6">
    <name type="scientific">Bifidobacterium cuniculi</name>
    <dbReference type="NCBI Taxonomy" id="1688"/>
    <lineage>
        <taxon>Bacteria</taxon>
        <taxon>Bacillati</taxon>
        <taxon>Actinomycetota</taxon>
        <taxon>Actinomycetes</taxon>
        <taxon>Bifidobacteriales</taxon>
        <taxon>Bifidobacteriaceae</taxon>
        <taxon>Bifidobacterium</taxon>
    </lineage>
</organism>
<dbReference type="RefSeq" id="WP_033516182.1">
    <property type="nucleotide sequence ID" value="NZ_JGYV01000001.1"/>
</dbReference>
<dbReference type="AlphaFoldDB" id="A0A087B4J7"/>
<proteinExistence type="predicted"/>
<accession>A0A087B4J7</accession>
<evidence type="ECO:0000313" key="5">
    <source>
        <dbReference type="EMBL" id="KFI65947.1"/>
    </source>
</evidence>
<dbReference type="GO" id="GO:0005524">
    <property type="term" value="F:ATP binding"/>
    <property type="evidence" value="ECO:0007669"/>
    <property type="project" value="UniProtKB-KW"/>
</dbReference>
<dbReference type="InterPro" id="IPR050611">
    <property type="entry name" value="ABCF"/>
</dbReference>
<sequence length="514" mass="56643">MLQHIHITDLSYTPPTAAEPLFTGLSATFSTSWTALLGDNGIGKTTLCRLAAGELKPETGGISPASLRAAWIEQQTDRRPPNLDDFAADWSPETMRLRTLLAIADDWPYRWESLSGGERKKLQVACALAVDPELLIADEPTNHLDAPVRDAVIEALRRFGGIGIVITHDVTVIDRLASHSYLLHRVHTDHGNHTVIDLFEGNWDDISRQLDVRNAARQQQLRQRRQEVRRLTDEQRRRQEKVRQVSAKILRTPDRKDHDACKAKKFARGGLDGGVGRSAGQLAGRIAEARQAAQGISVAAKRYDGDLAVDIEPSSRRELLHLDAQILPFDPADDHATTIVPVNRAMPDGSRLHIETVTDAAGVEIPQLSVGPQDRLAITGANGAGKTTVLTALLRSLDADVPQLVCTQHTPDAETLLRRFDEHAANERQHIIRHFAALNGKPETLLSAADLSAGERRKLMLAMGLVNRPQIMVFDEPTNHLDLSSKQALAALLSQYRGALVIVTHDELLLRTLH</sequence>
<protein>
    <submittedName>
        <fullName evidence="5">ATP-binding protein of ABC transporter system</fullName>
        <ecNumber evidence="5">3.6.3.24</ecNumber>
    </submittedName>
</protein>
<dbReference type="InterPro" id="IPR003593">
    <property type="entry name" value="AAA+_ATPase"/>
</dbReference>
<dbReference type="Proteomes" id="UP000029067">
    <property type="component" value="Unassembled WGS sequence"/>
</dbReference>
<dbReference type="Pfam" id="PF00005">
    <property type="entry name" value="ABC_tran"/>
    <property type="match status" value="2"/>
</dbReference>
<evidence type="ECO:0000259" key="4">
    <source>
        <dbReference type="PROSITE" id="PS50893"/>
    </source>
</evidence>
<dbReference type="EMBL" id="JGYV01000001">
    <property type="protein sequence ID" value="KFI65947.1"/>
    <property type="molecule type" value="Genomic_DNA"/>
</dbReference>
<dbReference type="InterPro" id="IPR003439">
    <property type="entry name" value="ABC_transporter-like_ATP-bd"/>
</dbReference>
<evidence type="ECO:0000256" key="1">
    <source>
        <dbReference type="ARBA" id="ARBA00022737"/>
    </source>
</evidence>
<name>A0A087B4J7_9BIFI</name>
<evidence type="ECO:0000256" key="3">
    <source>
        <dbReference type="ARBA" id="ARBA00022840"/>
    </source>
</evidence>
<feature type="domain" description="ABC transporter" evidence="4">
    <location>
        <begin position="5"/>
        <end position="210"/>
    </location>
</feature>
<dbReference type="PANTHER" id="PTHR19211:SF123">
    <property type="entry name" value="ABC TRANSPORTER"/>
    <property type="match status" value="1"/>
</dbReference>
<evidence type="ECO:0000313" key="6">
    <source>
        <dbReference type="Proteomes" id="UP000029067"/>
    </source>
</evidence>
<dbReference type="OrthoDB" id="3239744at2"/>
<dbReference type="PROSITE" id="PS00211">
    <property type="entry name" value="ABC_TRANSPORTER_1"/>
    <property type="match status" value="1"/>
</dbReference>
<evidence type="ECO:0000256" key="2">
    <source>
        <dbReference type="ARBA" id="ARBA00022741"/>
    </source>
</evidence>
<keyword evidence="3 5" id="KW-0067">ATP-binding</keyword>
<dbReference type="SUPFAM" id="SSF52540">
    <property type="entry name" value="P-loop containing nucleoside triphosphate hydrolases"/>
    <property type="match status" value="2"/>
</dbReference>
<comment type="caution">
    <text evidence="5">The sequence shown here is derived from an EMBL/GenBank/DDBJ whole genome shotgun (WGS) entry which is preliminary data.</text>
</comment>
<keyword evidence="5" id="KW-0378">Hydrolase</keyword>
<dbReference type="GO" id="GO:0016887">
    <property type="term" value="F:ATP hydrolysis activity"/>
    <property type="evidence" value="ECO:0007669"/>
    <property type="project" value="InterPro"/>
</dbReference>
<keyword evidence="2" id="KW-0547">Nucleotide-binding</keyword>
<dbReference type="PROSITE" id="PS50893">
    <property type="entry name" value="ABC_TRANSPORTER_2"/>
    <property type="match status" value="1"/>
</dbReference>
<dbReference type="eggNOG" id="COG0488">
    <property type="taxonomic scope" value="Bacteria"/>
</dbReference>
<dbReference type="SMART" id="SM00382">
    <property type="entry name" value="AAA"/>
    <property type="match status" value="2"/>
</dbReference>
<dbReference type="InterPro" id="IPR027417">
    <property type="entry name" value="P-loop_NTPase"/>
</dbReference>
<reference evidence="5 6" key="1">
    <citation type="submission" date="2014-03" db="EMBL/GenBank/DDBJ databases">
        <title>Genomics of Bifidobacteria.</title>
        <authorList>
            <person name="Ventura M."/>
            <person name="Milani C."/>
            <person name="Lugli G.A."/>
        </authorList>
    </citation>
    <scope>NUCLEOTIDE SEQUENCE [LARGE SCALE GENOMIC DNA]</scope>
    <source>
        <strain evidence="5 6">LMG 10738</strain>
    </source>
</reference>
<keyword evidence="1" id="KW-0677">Repeat</keyword>
<dbReference type="InterPro" id="IPR017871">
    <property type="entry name" value="ABC_transporter-like_CS"/>
</dbReference>
<dbReference type="EC" id="3.6.3.24" evidence="5"/>
<keyword evidence="6" id="KW-1185">Reference proteome</keyword>
<gene>
    <name evidence="5" type="ORF">BCUN_0446</name>
</gene>